<gene>
    <name evidence="4" type="primary">fliY_2</name>
    <name evidence="4" type="ORF">SAMEA3545359_02236</name>
</gene>
<feature type="domain" description="Solute-binding protein family 3/N-terminal" evidence="3">
    <location>
        <begin position="33"/>
        <end position="269"/>
    </location>
</feature>
<proteinExistence type="predicted"/>
<dbReference type="SMART" id="SM00062">
    <property type="entry name" value="PBPb"/>
    <property type="match status" value="1"/>
</dbReference>
<feature type="chain" id="PRO_5039495528" evidence="2">
    <location>
        <begin position="21"/>
        <end position="277"/>
    </location>
</feature>
<dbReference type="EMBL" id="FMHG01000001">
    <property type="protein sequence ID" value="SCJ81887.1"/>
    <property type="molecule type" value="Genomic_DNA"/>
</dbReference>
<dbReference type="Pfam" id="PF00497">
    <property type="entry name" value="SBP_bac_3"/>
    <property type="match status" value="1"/>
</dbReference>
<evidence type="ECO:0000313" key="4">
    <source>
        <dbReference type="EMBL" id="SCJ81887.1"/>
    </source>
</evidence>
<dbReference type="Gene3D" id="3.40.190.10">
    <property type="entry name" value="Periplasmic binding protein-like II"/>
    <property type="match status" value="2"/>
</dbReference>
<protein>
    <submittedName>
        <fullName evidence="4">Sulfate starvation-induced protein 7</fullName>
    </submittedName>
</protein>
<dbReference type="InterPro" id="IPR001638">
    <property type="entry name" value="Solute-binding_3/MltF_N"/>
</dbReference>
<evidence type="ECO:0000256" key="2">
    <source>
        <dbReference type="SAM" id="SignalP"/>
    </source>
</evidence>
<evidence type="ECO:0000259" key="3">
    <source>
        <dbReference type="SMART" id="SM00062"/>
    </source>
</evidence>
<dbReference type="AlphaFoldDB" id="A0A1C6JIL0"/>
<dbReference type="PANTHER" id="PTHR35936:SF19">
    <property type="entry name" value="AMINO-ACID-BINDING PROTEIN YXEM-RELATED"/>
    <property type="match status" value="1"/>
</dbReference>
<dbReference type="PANTHER" id="PTHR35936">
    <property type="entry name" value="MEMBRANE-BOUND LYTIC MUREIN TRANSGLYCOSYLASE F"/>
    <property type="match status" value="1"/>
</dbReference>
<sequence length="277" mass="29976">MKKKILSALLAGLFLLGALAGCGGQKDTGNQKVLRVGFEGMTVPTNWTQDSGDHGAVPITGSDQYLCGFEVAYMKAVCERAGYQLQAYKYDWDGLMMAVSTGKVDCAISMISPTAERQKTMDFTSPYYRSDSVVLVQKSGPYAGATSLEALSGARVTSMLNTLWYRQIDAIPGADKQPALESVPAMLVALQSGKVDCLLMDRPTAQASVIANPDLTIAPLREEDPFDASDQDVSVAIALPRGSDQLRRQLNEAIAQIPQDQVQKMMDDACRDQPLNR</sequence>
<name>A0A1C6JIL0_9FIRM</name>
<evidence type="ECO:0000256" key="1">
    <source>
        <dbReference type="ARBA" id="ARBA00022729"/>
    </source>
</evidence>
<dbReference type="PROSITE" id="PS51257">
    <property type="entry name" value="PROKAR_LIPOPROTEIN"/>
    <property type="match status" value="1"/>
</dbReference>
<organism evidence="4">
    <name type="scientific">uncultured Anaerotruncus sp</name>
    <dbReference type="NCBI Taxonomy" id="905011"/>
    <lineage>
        <taxon>Bacteria</taxon>
        <taxon>Bacillati</taxon>
        <taxon>Bacillota</taxon>
        <taxon>Clostridia</taxon>
        <taxon>Eubacteriales</taxon>
        <taxon>Oscillospiraceae</taxon>
        <taxon>Anaerotruncus</taxon>
        <taxon>environmental samples</taxon>
    </lineage>
</organism>
<reference evidence="4" key="1">
    <citation type="submission" date="2015-09" db="EMBL/GenBank/DDBJ databases">
        <authorList>
            <consortium name="Pathogen Informatics"/>
        </authorList>
    </citation>
    <scope>NUCLEOTIDE SEQUENCE</scope>
    <source>
        <strain evidence="4">2789STDY5834896</strain>
    </source>
</reference>
<accession>A0A1C6JIL0</accession>
<keyword evidence="1 2" id="KW-0732">Signal</keyword>
<dbReference type="SUPFAM" id="SSF53850">
    <property type="entry name" value="Periplasmic binding protein-like II"/>
    <property type="match status" value="1"/>
</dbReference>
<feature type="signal peptide" evidence="2">
    <location>
        <begin position="1"/>
        <end position="20"/>
    </location>
</feature>